<dbReference type="EMBL" id="AZSI01000204">
    <property type="protein sequence ID" value="KEY61275.1"/>
    <property type="molecule type" value="Genomic_DNA"/>
</dbReference>
<dbReference type="GeneID" id="61108394"/>
<comment type="caution">
    <text evidence="1">The sequence shown here is derived from an EMBL/GenBank/DDBJ whole genome shotgun (WGS) entry which is preliminary data.</text>
</comment>
<organism evidence="1 2">
    <name type="scientific">Lactococcus cremoris subsp. cremoris GE214</name>
    <dbReference type="NCBI Taxonomy" id="1415168"/>
    <lineage>
        <taxon>Bacteria</taxon>
        <taxon>Bacillati</taxon>
        <taxon>Bacillota</taxon>
        <taxon>Bacilli</taxon>
        <taxon>Lactobacillales</taxon>
        <taxon>Streptococcaceae</taxon>
        <taxon>Lactococcus</taxon>
        <taxon>Lactococcus cremoris subsp. cremoris</taxon>
    </lineage>
</organism>
<reference evidence="1 2" key="1">
    <citation type="submission" date="2014-06" db="EMBL/GenBank/DDBJ databases">
        <title>Draft genome sequence of the putrescine producing strain Lactococcus lactis subsp cremoris GE214.</title>
        <authorList>
            <person name="Ladero V."/>
            <person name="Linares D.M."/>
            <person name="del Rio B."/>
            <person name="Mayo B."/>
            <person name="Martin M.C."/>
            <person name="Fernandez M."/>
            <person name="Alvarez M.A."/>
        </authorList>
    </citation>
    <scope>NUCLEOTIDE SEQUENCE [LARGE SCALE GENOMIC DNA]</scope>
    <source>
        <strain evidence="1 2">GE214</strain>
    </source>
</reference>
<accession>A0A084A7J6</accession>
<evidence type="ECO:0008006" key="3">
    <source>
        <dbReference type="Google" id="ProtNLM"/>
    </source>
</evidence>
<sequence>MKVTFKTLDGRTMTKEFLTVDEFVMLQNREIPAIDDSAKVLEVVISGQAEEFSGNVADLYFKLSK</sequence>
<dbReference type="AlphaFoldDB" id="A0A084A7J6"/>
<evidence type="ECO:0000313" key="2">
    <source>
        <dbReference type="Proteomes" id="UP000028401"/>
    </source>
</evidence>
<dbReference type="Proteomes" id="UP000028401">
    <property type="component" value="Unassembled WGS sequence"/>
</dbReference>
<name>A0A084A7J6_LACLC</name>
<proteinExistence type="predicted"/>
<evidence type="ECO:0000313" key="1">
    <source>
        <dbReference type="EMBL" id="KEY61275.1"/>
    </source>
</evidence>
<protein>
    <recommendedName>
        <fullName evidence="3">DUF4649 domain-containing protein</fullName>
    </recommendedName>
</protein>
<gene>
    <name evidence="1" type="ORF">U725_02605</name>
</gene>
<dbReference type="Gene3D" id="3.30.1490.390">
    <property type="match status" value="1"/>
</dbReference>
<dbReference type="RefSeq" id="WP_021036528.1">
    <property type="nucleotide sequence ID" value="NZ_AZSI01000204.1"/>
</dbReference>
<dbReference type="PATRIC" id="fig|1415168.3.peg.2655"/>